<evidence type="ECO:0000313" key="2">
    <source>
        <dbReference type="Proteomes" id="UP000664859"/>
    </source>
</evidence>
<accession>A0A836CEL6</accession>
<dbReference type="AlphaFoldDB" id="A0A836CEL6"/>
<evidence type="ECO:0000313" key="1">
    <source>
        <dbReference type="EMBL" id="KAG5182922.1"/>
    </source>
</evidence>
<organism evidence="1 2">
    <name type="scientific">Tribonema minus</name>
    <dbReference type="NCBI Taxonomy" id="303371"/>
    <lineage>
        <taxon>Eukaryota</taxon>
        <taxon>Sar</taxon>
        <taxon>Stramenopiles</taxon>
        <taxon>Ochrophyta</taxon>
        <taxon>PX clade</taxon>
        <taxon>Xanthophyceae</taxon>
        <taxon>Tribonematales</taxon>
        <taxon>Tribonemataceae</taxon>
        <taxon>Tribonema</taxon>
    </lineage>
</organism>
<comment type="caution">
    <text evidence="1">The sequence shown here is derived from an EMBL/GenBank/DDBJ whole genome shotgun (WGS) entry which is preliminary data.</text>
</comment>
<dbReference type="Proteomes" id="UP000664859">
    <property type="component" value="Unassembled WGS sequence"/>
</dbReference>
<gene>
    <name evidence="1" type="ORF">JKP88DRAFT_241222</name>
</gene>
<keyword evidence="2" id="KW-1185">Reference proteome</keyword>
<name>A0A836CEL6_9STRA</name>
<sequence length="191" mass="20192">MPIVLVFADVAQLTFPHSTATAAKVVSTYGSTYAKDVVFNRSIMVTDKADGATGTGTCYSYMREASGAVSEVARNIYSVDSAMSKGTYSVGTLRTNGSEKTIDNAFEIDHEQLVVTSTSSTDSSQASTTAINYAGIQFSTDSASMYFGSEQQFRIRFGAGEAPNGGNTLSFDSKNGDGSYSARLSFTDEVA</sequence>
<proteinExistence type="predicted"/>
<dbReference type="EMBL" id="JAFCMP010000223">
    <property type="protein sequence ID" value="KAG5182922.1"/>
    <property type="molecule type" value="Genomic_DNA"/>
</dbReference>
<reference evidence="1" key="1">
    <citation type="submission" date="2021-02" db="EMBL/GenBank/DDBJ databases">
        <title>First Annotated Genome of the Yellow-green Alga Tribonema minus.</title>
        <authorList>
            <person name="Mahan K.M."/>
        </authorList>
    </citation>
    <scope>NUCLEOTIDE SEQUENCE</scope>
    <source>
        <strain evidence="1">UTEX B ZZ1240</strain>
    </source>
</reference>
<protein>
    <submittedName>
        <fullName evidence="1">Uncharacterized protein</fullName>
    </submittedName>
</protein>